<feature type="active site" evidence="9">
    <location>
        <position position="61"/>
    </location>
</feature>
<dbReference type="CDD" id="cd01288">
    <property type="entry name" value="FabZ"/>
    <property type="match status" value="1"/>
</dbReference>
<dbReference type="InterPro" id="IPR013114">
    <property type="entry name" value="FabA_FabZ"/>
</dbReference>
<keyword evidence="6 9" id="KW-0443">Lipid metabolism</keyword>
<sequence length="158" mass="18052">MRKITENTNPIEAGYDIKSIMERIPHRYPFLLVDRVLEWRLNDYLIATKNVSMNEPFFGGHFPRNPVMPGVLIMEALAQASALLWVQESHPDALFYFVGMENVRFKRPVVPGDQLRLETRLTRVIRGFAKFDVKAVVVGVEEVAAEAELMCAYRANNG</sequence>
<dbReference type="Pfam" id="PF07977">
    <property type="entry name" value="FabA"/>
    <property type="match status" value="1"/>
</dbReference>
<evidence type="ECO:0000313" key="10">
    <source>
        <dbReference type="EMBL" id="GHA64217.1"/>
    </source>
</evidence>
<comment type="catalytic activity">
    <reaction evidence="9">
        <text>a (3R)-hydroxyacyl-[ACP] = a (2E)-enoyl-[ACP] + H2O</text>
        <dbReference type="Rhea" id="RHEA:13097"/>
        <dbReference type="Rhea" id="RHEA-COMP:9925"/>
        <dbReference type="Rhea" id="RHEA-COMP:9945"/>
        <dbReference type="ChEBI" id="CHEBI:15377"/>
        <dbReference type="ChEBI" id="CHEBI:78784"/>
        <dbReference type="ChEBI" id="CHEBI:78827"/>
        <dbReference type="EC" id="4.2.1.59"/>
    </reaction>
</comment>
<keyword evidence="4 9" id="KW-0444">Lipid biosynthesis</keyword>
<evidence type="ECO:0000256" key="7">
    <source>
        <dbReference type="ARBA" id="ARBA00023239"/>
    </source>
</evidence>
<protein>
    <recommendedName>
        <fullName evidence="9">3-hydroxyacyl-[acyl-carrier-protein] dehydratase FabZ</fullName>
        <ecNumber evidence="9">4.2.1.59</ecNumber>
    </recommendedName>
    <alternativeName>
        <fullName evidence="9">(3R)-hydroxymyristoyl-[acyl-carrier-protein] dehydratase</fullName>
        <shortName evidence="9">(3R)-hydroxymyristoyl-ACP dehydrase</shortName>
    </alternativeName>
    <alternativeName>
        <fullName evidence="9">Beta-hydroxyacyl-ACP dehydratase</fullName>
    </alternativeName>
</protein>
<organism evidence="10 11">
    <name type="scientific">Formosimonas limnophila</name>
    <dbReference type="NCBI Taxonomy" id="1384487"/>
    <lineage>
        <taxon>Bacteria</taxon>
        <taxon>Pseudomonadati</taxon>
        <taxon>Pseudomonadota</taxon>
        <taxon>Betaproteobacteria</taxon>
        <taxon>Burkholderiales</taxon>
        <taxon>Burkholderiaceae</taxon>
        <taxon>Formosimonas</taxon>
    </lineage>
</organism>
<keyword evidence="5 9" id="KW-0441">Lipid A biosynthesis</keyword>
<evidence type="ECO:0000256" key="2">
    <source>
        <dbReference type="ARBA" id="ARBA00009174"/>
    </source>
</evidence>
<dbReference type="EMBL" id="BMZG01000001">
    <property type="protein sequence ID" value="GHA64217.1"/>
    <property type="molecule type" value="Genomic_DNA"/>
</dbReference>
<accession>A0A8J3CL63</accession>
<comment type="function">
    <text evidence="8 9">Involved in unsaturated fatty acids biosynthesis. Catalyzes the dehydration of short chain beta-hydroxyacyl-ACPs and long chain saturated and unsaturated beta-hydroxyacyl-ACPs.</text>
</comment>
<dbReference type="HAMAP" id="MF_00406">
    <property type="entry name" value="FabZ"/>
    <property type="match status" value="1"/>
</dbReference>
<evidence type="ECO:0000256" key="9">
    <source>
        <dbReference type="HAMAP-Rule" id="MF_00406"/>
    </source>
</evidence>
<dbReference type="PANTHER" id="PTHR30272">
    <property type="entry name" value="3-HYDROXYACYL-[ACYL-CARRIER-PROTEIN] DEHYDRATASE"/>
    <property type="match status" value="1"/>
</dbReference>
<comment type="similarity">
    <text evidence="2 9">Belongs to the thioester dehydratase family. FabZ subfamily.</text>
</comment>
<dbReference type="EC" id="4.2.1.59" evidence="9"/>
<evidence type="ECO:0000313" key="11">
    <source>
        <dbReference type="Proteomes" id="UP000614287"/>
    </source>
</evidence>
<dbReference type="InterPro" id="IPR010084">
    <property type="entry name" value="FabZ"/>
</dbReference>
<reference evidence="10" key="2">
    <citation type="submission" date="2020-09" db="EMBL/GenBank/DDBJ databases">
        <authorList>
            <person name="Sun Q."/>
            <person name="Kim S."/>
        </authorList>
    </citation>
    <scope>NUCLEOTIDE SEQUENCE</scope>
    <source>
        <strain evidence="10">KCTC 32501</strain>
    </source>
</reference>
<dbReference type="GO" id="GO:0009245">
    <property type="term" value="P:lipid A biosynthetic process"/>
    <property type="evidence" value="ECO:0007669"/>
    <property type="project" value="UniProtKB-UniRule"/>
</dbReference>
<evidence type="ECO:0000256" key="3">
    <source>
        <dbReference type="ARBA" id="ARBA00022490"/>
    </source>
</evidence>
<dbReference type="SUPFAM" id="SSF54637">
    <property type="entry name" value="Thioesterase/thiol ester dehydrase-isomerase"/>
    <property type="match status" value="1"/>
</dbReference>
<keyword evidence="7 9" id="KW-0456">Lyase</keyword>
<dbReference type="NCBIfam" id="TIGR01750">
    <property type="entry name" value="fabZ"/>
    <property type="match status" value="1"/>
</dbReference>
<keyword evidence="3 9" id="KW-0963">Cytoplasm</keyword>
<reference evidence="10" key="1">
    <citation type="journal article" date="2014" name="Int. J. Syst. Evol. Microbiol.">
        <title>Complete genome sequence of Corynebacterium casei LMG S-19264T (=DSM 44701T), isolated from a smear-ripened cheese.</title>
        <authorList>
            <consortium name="US DOE Joint Genome Institute (JGI-PGF)"/>
            <person name="Walter F."/>
            <person name="Albersmeier A."/>
            <person name="Kalinowski J."/>
            <person name="Ruckert C."/>
        </authorList>
    </citation>
    <scope>NUCLEOTIDE SEQUENCE</scope>
    <source>
        <strain evidence="10">KCTC 32501</strain>
    </source>
</reference>
<evidence type="ECO:0000256" key="4">
    <source>
        <dbReference type="ARBA" id="ARBA00022516"/>
    </source>
</evidence>
<dbReference type="GO" id="GO:0016020">
    <property type="term" value="C:membrane"/>
    <property type="evidence" value="ECO:0007669"/>
    <property type="project" value="GOC"/>
</dbReference>
<evidence type="ECO:0000256" key="6">
    <source>
        <dbReference type="ARBA" id="ARBA00023098"/>
    </source>
</evidence>
<evidence type="ECO:0000256" key="8">
    <source>
        <dbReference type="ARBA" id="ARBA00025049"/>
    </source>
</evidence>
<dbReference type="GO" id="GO:0006633">
    <property type="term" value="P:fatty acid biosynthetic process"/>
    <property type="evidence" value="ECO:0007669"/>
    <property type="project" value="UniProtKB-UniRule"/>
</dbReference>
<dbReference type="NCBIfam" id="NF000582">
    <property type="entry name" value="PRK00006.1"/>
    <property type="match status" value="1"/>
</dbReference>
<dbReference type="GO" id="GO:0019171">
    <property type="term" value="F:(3R)-hydroxyacyl-[acyl-carrier-protein] dehydratase activity"/>
    <property type="evidence" value="ECO:0007669"/>
    <property type="project" value="UniProtKB-EC"/>
</dbReference>
<dbReference type="Gene3D" id="3.10.129.10">
    <property type="entry name" value="Hotdog Thioesterase"/>
    <property type="match status" value="1"/>
</dbReference>
<evidence type="ECO:0000256" key="5">
    <source>
        <dbReference type="ARBA" id="ARBA00022556"/>
    </source>
</evidence>
<proteinExistence type="inferred from homology"/>
<keyword evidence="11" id="KW-1185">Reference proteome</keyword>
<dbReference type="AlphaFoldDB" id="A0A8J3CL63"/>
<gene>
    <name evidence="9 10" type="primary">fabZ</name>
    <name evidence="10" type="ORF">GCM10009007_00680</name>
</gene>
<dbReference type="GO" id="GO:0005737">
    <property type="term" value="C:cytoplasm"/>
    <property type="evidence" value="ECO:0007669"/>
    <property type="project" value="UniProtKB-SubCell"/>
</dbReference>
<evidence type="ECO:0000256" key="1">
    <source>
        <dbReference type="ARBA" id="ARBA00004496"/>
    </source>
</evidence>
<comment type="caution">
    <text evidence="10">The sequence shown here is derived from an EMBL/GenBank/DDBJ whole genome shotgun (WGS) entry which is preliminary data.</text>
</comment>
<name>A0A8J3CL63_9BURK</name>
<dbReference type="PANTHER" id="PTHR30272:SF1">
    <property type="entry name" value="3-HYDROXYACYL-[ACYL-CARRIER-PROTEIN] DEHYDRATASE"/>
    <property type="match status" value="1"/>
</dbReference>
<dbReference type="FunFam" id="3.10.129.10:FF:000001">
    <property type="entry name" value="3-hydroxyacyl-[acyl-carrier-protein] dehydratase FabZ"/>
    <property type="match status" value="1"/>
</dbReference>
<dbReference type="InterPro" id="IPR029069">
    <property type="entry name" value="HotDog_dom_sf"/>
</dbReference>
<dbReference type="RefSeq" id="WP_189490188.1">
    <property type="nucleotide sequence ID" value="NZ_BMZG01000001.1"/>
</dbReference>
<comment type="subcellular location">
    <subcellularLocation>
        <location evidence="1 9">Cytoplasm</location>
    </subcellularLocation>
</comment>
<dbReference type="Proteomes" id="UP000614287">
    <property type="component" value="Unassembled WGS sequence"/>
</dbReference>